<dbReference type="PANTHER" id="PTHR48107">
    <property type="entry name" value="NADPH-DEPENDENT ALDEHYDE REDUCTASE-LIKE PROTEIN, CHLOROPLASTIC-RELATED"/>
    <property type="match status" value="1"/>
</dbReference>
<evidence type="ECO:0000313" key="3">
    <source>
        <dbReference type="EMBL" id="PZR05026.1"/>
    </source>
</evidence>
<dbReference type="InterPro" id="IPR002347">
    <property type="entry name" value="SDR_fam"/>
</dbReference>
<dbReference type="Gene3D" id="3.40.50.720">
    <property type="entry name" value="NAD(P)-binding Rossmann-like Domain"/>
    <property type="match status" value="1"/>
</dbReference>
<dbReference type="Pfam" id="PF13561">
    <property type="entry name" value="adh_short_C2"/>
    <property type="match status" value="1"/>
</dbReference>
<dbReference type="InterPro" id="IPR020904">
    <property type="entry name" value="Sc_DH/Rdtase_CS"/>
</dbReference>
<dbReference type="PANTHER" id="PTHR48107:SF16">
    <property type="entry name" value="NADPH-DEPENDENT ALDEHYDE REDUCTASE 1, CHLOROPLASTIC"/>
    <property type="match status" value="1"/>
</dbReference>
<dbReference type="GO" id="GO:0016614">
    <property type="term" value="F:oxidoreductase activity, acting on CH-OH group of donors"/>
    <property type="evidence" value="ECO:0007669"/>
    <property type="project" value="UniProtKB-ARBA"/>
</dbReference>
<protein>
    <submittedName>
        <fullName evidence="3">NAD(P)-dependent oxidoreductase</fullName>
    </submittedName>
</protein>
<dbReference type="InterPro" id="IPR036291">
    <property type="entry name" value="NAD(P)-bd_dom_sf"/>
</dbReference>
<dbReference type="EMBL" id="QFQP01000049">
    <property type="protein sequence ID" value="PZR05026.1"/>
    <property type="molecule type" value="Genomic_DNA"/>
</dbReference>
<dbReference type="PROSITE" id="PS00061">
    <property type="entry name" value="ADH_SHORT"/>
    <property type="match status" value="1"/>
</dbReference>
<sequence>MKGKTAIITGGNSGIGRAVAIAYAREGARVGIVFHSGDEDAASLDALLKMDGDGVALAQADLGKASSAKRAIEKLTRRLGGRVDVLVNNSAFQGKQLERFEDIDDQRLEQTYAVNVFGTFRAIRAALPAMKKGASIINVVSIQAYQPSPEIIDYSSTKGALVTLTKGLAQELIKRGIRVNAVAPGPVWTPLIVQSFTPKEISKFGADNPMGRAAQPVELAPAFVLLGSDEGSYINGEVLGVTGGLITG</sequence>
<keyword evidence="2" id="KW-0560">Oxidoreductase</keyword>
<evidence type="ECO:0000256" key="1">
    <source>
        <dbReference type="ARBA" id="ARBA00006484"/>
    </source>
</evidence>
<reference evidence="3 4" key="1">
    <citation type="submission" date="2017-08" db="EMBL/GenBank/DDBJ databases">
        <title>Infants hospitalized years apart are colonized by the same room-sourced microbial strains.</title>
        <authorList>
            <person name="Brooks B."/>
            <person name="Olm M.R."/>
            <person name="Firek B.A."/>
            <person name="Baker R."/>
            <person name="Thomas B.C."/>
            <person name="Morowitz M.J."/>
            <person name="Banfield J.F."/>
        </authorList>
    </citation>
    <scope>NUCLEOTIDE SEQUENCE [LARGE SCALE GENOMIC DNA]</scope>
    <source>
        <strain evidence="3">S2_003_000_R2_14</strain>
    </source>
</reference>
<dbReference type="AlphaFoldDB" id="A0A2W5SZG7"/>
<accession>A0A2W5SZG7</accession>
<organism evidence="3 4">
    <name type="scientific">Archangium gephyra</name>
    <dbReference type="NCBI Taxonomy" id="48"/>
    <lineage>
        <taxon>Bacteria</taxon>
        <taxon>Pseudomonadati</taxon>
        <taxon>Myxococcota</taxon>
        <taxon>Myxococcia</taxon>
        <taxon>Myxococcales</taxon>
        <taxon>Cystobacterineae</taxon>
        <taxon>Archangiaceae</taxon>
        <taxon>Archangium</taxon>
    </lineage>
</organism>
<comment type="caution">
    <text evidence="3">The sequence shown here is derived from an EMBL/GenBank/DDBJ whole genome shotgun (WGS) entry which is preliminary data.</text>
</comment>
<evidence type="ECO:0000313" key="4">
    <source>
        <dbReference type="Proteomes" id="UP000249061"/>
    </source>
</evidence>
<dbReference type="PRINTS" id="PR00081">
    <property type="entry name" value="GDHRDH"/>
</dbReference>
<proteinExistence type="inferred from homology"/>
<dbReference type="PRINTS" id="PR00080">
    <property type="entry name" value="SDRFAMILY"/>
</dbReference>
<gene>
    <name evidence="3" type="ORF">DI536_33130</name>
</gene>
<name>A0A2W5SZG7_9BACT</name>
<dbReference type="Proteomes" id="UP000249061">
    <property type="component" value="Unassembled WGS sequence"/>
</dbReference>
<comment type="similarity">
    <text evidence="1">Belongs to the short-chain dehydrogenases/reductases (SDR) family.</text>
</comment>
<evidence type="ECO:0000256" key="2">
    <source>
        <dbReference type="ARBA" id="ARBA00023002"/>
    </source>
</evidence>
<dbReference type="SUPFAM" id="SSF51735">
    <property type="entry name" value="NAD(P)-binding Rossmann-fold domains"/>
    <property type="match status" value="1"/>
</dbReference>
<dbReference type="FunFam" id="3.40.50.720:FF:000084">
    <property type="entry name" value="Short-chain dehydrogenase reductase"/>
    <property type="match status" value="1"/>
</dbReference>